<dbReference type="InterPro" id="IPR000608">
    <property type="entry name" value="UBC"/>
</dbReference>
<evidence type="ECO:0000256" key="2">
    <source>
        <dbReference type="ARBA" id="ARBA00022786"/>
    </source>
</evidence>
<dbReference type="GO" id="GO:0016740">
    <property type="term" value="F:transferase activity"/>
    <property type="evidence" value="ECO:0007669"/>
    <property type="project" value="UniProtKB-KW"/>
</dbReference>
<dbReference type="OrthoDB" id="7851174at2759"/>
<organism evidence="7 8">
    <name type="scientific">Drosophila albomicans</name>
    <name type="common">Fruit fly</name>
    <dbReference type="NCBI Taxonomy" id="7291"/>
    <lineage>
        <taxon>Eukaryota</taxon>
        <taxon>Metazoa</taxon>
        <taxon>Ecdysozoa</taxon>
        <taxon>Arthropoda</taxon>
        <taxon>Hexapoda</taxon>
        <taxon>Insecta</taxon>
        <taxon>Pterygota</taxon>
        <taxon>Neoptera</taxon>
        <taxon>Endopterygota</taxon>
        <taxon>Diptera</taxon>
        <taxon>Brachycera</taxon>
        <taxon>Muscomorpha</taxon>
        <taxon>Ephydroidea</taxon>
        <taxon>Drosophilidae</taxon>
        <taxon>Drosophila</taxon>
    </lineage>
</organism>
<evidence type="ECO:0000313" key="7">
    <source>
        <dbReference type="Proteomes" id="UP000515160"/>
    </source>
</evidence>
<feature type="domain" description="UBC core" evidence="6">
    <location>
        <begin position="53"/>
        <end position="199"/>
    </location>
</feature>
<keyword evidence="4" id="KW-0067">ATP-binding</keyword>
<keyword evidence="2 4" id="KW-0833">Ubl conjugation pathway</keyword>
<evidence type="ECO:0000256" key="1">
    <source>
        <dbReference type="ARBA" id="ARBA00022679"/>
    </source>
</evidence>
<evidence type="ECO:0000259" key="6">
    <source>
        <dbReference type="PROSITE" id="PS50127"/>
    </source>
</evidence>
<sequence>MSTQQEEHTEAVTGDEPSTSTGNQQQQQQHGSTSISPRPSGATDEPKMAPPNGPQMRIKRELIEITQNPPPNCSAEMHKEDLCHWRATILGPVGTVYEGGVFKLDIRFPASYPFRPPQIRFVTRIYHCNVNSRGVICLDVLDERWSPVMNIAKVLLSIWVLIGECNPKDPLVMGIANQYNFNRKEHDKIARHWTKRYAMPKAAAAEKQPQAQGQEQEQQAEEEQTETTAEEQAEEGQRETTVEEQVTENVQ</sequence>
<dbReference type="PROSITE" id="PS50127">
    <property type="entry name" value="UBC_2"/>
    <property type="match status" value="1"/>
</dbReference>
<feature type="active site" description="Glycyl thioester intermediate" evidence="3">
    <location>
        <position position="137"/>
    </location>
</feature>
<evidence type="ECO:0000256" key="4">
    <source>
        <dbReference type="RuleBase" id="RU362109"/>
    </source>
</evidence>
<reference evidence="8" key="1">
    <citation type="submission" date="2025-08" db="UniProtKB">
        <authorList>
            <consortium name="RefSeq"/>
        </authorList>
    </citation>
    <scope>IDENTIFICATION</scope>
    <source>
        <strain evidence="8">15112-1751.03</strain>
        <tissue evidence="8">Whole Adult</tissue>
    </source>
</reference>
<dbReference type="AlphaFoldDB" id="A0A6P8X7W4"/>
<name>A0A6P8X7W4_DROAB</name>
<keyword evidence="7" id="KW-1185">Reference proteome</keyword>
<protein>
    <submittedName>
        <fullName evidence="8">Ubiquitin-conjugating enzyme E2 D4</fullName>
    </submittedName>
</protein>
<dbReference type="SMART" id="SM00212">
    <property type="entry name" value="UBCc"/>
    <property type="match status" value="1"/>
</dbReference>
<feature type="region of interest" description="Disordered" evidence="5">
    <location>
        <begin position="200"/>
        <end position="251"/>
    </location>
</feature>
<keyword evidence="1" id="KW-0808">Transferase</keyword>
<dbReference type="PROSITE" id="PS00183">
    <property type="entry name" value="UBC_1"/>
    <property type="match status" value="1"/>
</dbReference>
<dbReference type="GO" id="GO:0005524">
    <property type="term" value="F:ATP binding"/>
    <property type="evidence" value="ECO:0007669"/>
    <property type="project" value="UniProtKB-UniRule"/>
</dbReference>
<dbReference type="Gene3D" id="3.10.110.10">
    <property type="entry name" value="Ubiquitin Conjugating Enzyme"/>
    <property type="match status" value="1"/>
</dbReference>
<comment type="similarity">
    <text evidence="4">Belongs to the ubiquitin-conjugating enzyme family.</text>
</comment>
<evidence type="ECO:0000313" key="8">
    <source>
        <dbReference type="RefSeq" id="XP_034107390.1"/>
    </source>
</evidence>
<dbReference type="Proteomes" id="UP000515160">
    <property type="component" value="Chromosome X"/>
</dbReference>
<gene>
    <name evidence="8" type="primary">LOC117570061</name>
</gene>
<proteinExistence type="inferred from homology"/>
<dbReference type="InterPro" id="IPR016135">
    <property type="entry name" value="UBQ-conjugating_enzyme/RWD"/>
</dbReference>
<dbReference type="FunFam" id="3.10.110.10:FF:000099">
    <property type="entry name" value="Ubiquitin-conjugating enzyme E2 E3"/>
    <property type="match status" value="1"/>
</dbReference>
<feature type="compositionally biased region" description="Low complexity" evidence="5">
    <location>
        <begin position="202"/>
        <end position="217"/>
    </location>
</feature>
<keyword evidence="4" id="KW-0547">Nucleotide-binding</keyword>
<dbReference type="GeneID" id="117570061"/>
<dbReference type="Pfam" id="PF00179">
    <property type="entry name" value="UQ_con"/>
    <property type="match status" value="1"/>
</dbReference>
<dbReference type="InterPro" id="IPR023313">
    <property type="entry name" value="UBQ-conjugating_AS"/>
</dbReference>
<accession>A0A6P8X7W4</accession>
<dbReference type="SUPFAM" id="SSF54495">
    <property type="entry name" value="UBC-like"/>
    <property type="match status" value="1"/>
</dbReference>
<dbReference type="RefSeq" id="XP_034107390.1">
    <property type="nucleotide sequence ID" value="XM_034251499.2"/>
</dbReference>
<feature type="compositionally biased region" description="Basic and acidic residues" evidence="5">
    <location>
        <begin position="1"/>
        <end position="10"/>
    </location>
</feature>
<evidence type="ECO:0000256" key="3">
    <source>
        <dbReference type="PROSITE-ProRule" id="PRU10133"/>
    </source>
</evidence>
<feature type="region of interest" description="Disordered" evidence="5">
    <location>
        <begin position="1"/>
        <end position="54"/>
    </location>
</feature>
<evidence type="ECO:0000256" key="5">
    <source>
        <dbReference type="SAM" id="MobiDB-lite"/>
    </source>
</evidence>
<feature type="compositionally biased region" description="Acidic residues" evidence="5">
    <location>
        <begin position="218"/>
        <end position="234"/>
    </location>
</feature>
<dbReference type="PANTHER" id="PTHR24068">
    <property type="entry name" value="UBIQUITIN-CONJUGATING ENZYME E2"/>
    <property type="match status" value="1"/>
</dbReference>